<dbReference type="OrthoDB" id="435607at2759"/>
<keyword evidence="5" id="KW-1185">Reference proteome</keyword>
<evidence type="ECO:0000259" key="3">
    <source>
        <dbReference type="Pfam" id="PF05529"/>
    </source>
</evidence>
<protein>
    <recommendedName>
        <fullName evidence="3">BAP29/BAP31 transmembrane domain-containing protein</fullName>
    </recommendedName>
</protein>
<proteinExistence type="predicted"/>
<dbReference type="HOGENOM" id="CLU_120104_0_0_1"/>
<gene>
    <name evidence="4" type="ORF">H312_03127</name>
</gene>
<dbReference type="VEuPathDB" id="MicrosporidiaDB:H312_03127"/>
<evidence type="ECO:0000256" key="1">
    <source>
        <dbReference type="SAM" id="Coils"/>
    </source>
</evidence>
<keyword evidence="2" id="KW-0472">Membrane</keyword>
<organism evidence="4 5">
    <name type="scientific">Anncaliia algerae PRA339</name>
    <dbReference type="NCBI Taxonomy" id="1288291"/>
    <lineage>
        <taxon>Eukaryota</taxon>
        <taxon>Fungi</taxon>
        <taxon>Fungi incertae sedis</taxon>
        <taxon>Microsporidia</taxon>
        <taxon>Tubulinosematoidea</taxon>
        <taxon>Tubulinosematidae</taxon>
        <taxon>Anncaliia</taxon>
    </lineage>
</organism>
<reference evidence="4 5" key="2">
    <citation type="submission" date="2014-03" db="EMBL/GenBank/DDBJ databases">
        <title>The Genome Sequence of Anncaliia algerae insect isolate PRA339.</title>
        <authorList>
            <consortium name="The Broad Institute Genome Sequencing Platform"/>
            <consortium name="The Broad Institute Genome Sequencing Center for Infectious Disease"/>
            <person name="Cuomo C."/>
            <person name="Becnel J."/>
            <person name="Sanscrainte N."/>
            <person name="Walker B."/>
            <person name="Young S.K."/>
            <person name="Zeng Q."/>
            <person name="Gargeya S."/>
            <person name="Fitzgerald M."/>
            <person name="Haas B."/>
            <person name="Abouelleil A."/>
            <person name="Alvarado L."/>
            <person name="Arachchi H.M."/>
            <person name="Berlin A.M."/>
            <person name="Chapman S.B."/>
            <person name="Dewar J."/>
            <person name="Goldberg J."/>
            <person name="Griggs A."/>
            <person name="Gujja S."/>
            <person name="Hansen M."/>
            <person name="Howarth C."/>
            <person name="Imamovic A."/>
            <person name="Larimer J."/>
            <person name="McCowan C."/>
            <person name="Murphy C."/>
            <person name="Neiman D."/>
            <person name="Pearson M."/>
            <person name="Priest M."/>
            <person name="Roberts A."/>
            <person name="Saif S."/>
            <person name="Shea T."/>
            <person name="Sisk P."/>
            <person name="Sykes S."/>
            <person name="Wortman J."/>
            <person name="Nusbaum C."/>
            <person name="Birren B."/>
        </authorList>
    </citation>
    <scope>NUCLEOTIDE SEQUENCE [LARGE SCALE GENOMIC DNA]</scope>
    <source>
        <strain evidence="4 5">PRA339</strain>
    </source>
</reference>
<reference evidence="5" key="1">
    <citation type="submission" date="2013-02" db="EMBL/GenBank/DDBJ databases">
        <authorList>
            <consortium name="The Broad Institute Genome Sequencing Platform"/>
            <person name="Cuomo C."/>
            <person name="Becnel J."/>
            <person name="Sanscrainte N."/>
            <person name="Walker B."/>
            <person name="Young S.K."/>
            <person name="Zeng Q."/>
            <person name="Gargeya S."/>
            <person name="Fitzgerald M."/>
            <person name="Haas B."/>
            <person name="Abouelleil A."/>
            <person name="Alvarado L."/>
            <person name="Arachchi H.M."/>
            <person name="Berlin A.M."/>
            <person name="Chapman S.B."/>
            <person name="Dewar J."/>
            <person name="Goldberg J."/>
            <person name="Griggs A."/>
            <person name="Gujja S."/>
            <person name="Hansen M."/>
            <person name="Howarth C."/>
            <person name="Imamovic A."/>
            <person name="Larimer J."/>
            <person name="McCowan C."/>
            <person name="Murphy C."/>
            <person name="Neiman D."/>
            <person name="Pearson M."/>
            <person name="Priest M."/>
            <person name="Roberts A."/>
            <person name="Saif S."/>
            <person name="Shea T."/>
            <person name="Sisk P."/>
            <person name="Sykes S."/>
            <person name="Wortman J."/>
            <person name="Nusbaum C."/>
            <person name="Birren B."/>
        </authorList>
    </citation>
    <scope>NUCLEOTIDE SEQUENCE [LARGE SCALE GENOMIC DNA]</scope>
    <source>
        <strain evidence="5">PRA339</strain>
    </source>
</reference>
<keyword evidence="2" id="KW-1133">Transmembrane helix</keyword>
<name>A0A059EXP2_9MICR</name>
<feature type="transmembrane region" description="Helical" evidence="2">
    <location>
        <begin position="6"/>
        <end position="24"/>
    </location>
</feature>
<feature type="transmembrane region" description="Helical" evidence="2">
    <location>
        <begin position="82"/>
        <end position="101"/>
    </location>
</feature>
<feature type="domain" description="BAP29/BAP31 transmembrane" evidence="3">
    <location>
        <begin position="77"/>
        <end position="114"/>
    </location>
</feature>
<dbReference type="EMBL" id="KK365269">
    <property type="protein sequence ID" value="KCZ79486.1"/>
    <property type="molecule type" value="Genomic_DNA"/>
</dbReference>
<dbReference type="InterPro" id="IPR040463">
    <property type="entry name" value="BAP29/BAP31_N"/>
</dbReference>
<evidence type="ECO:0000313" key="4">
    <source>
        <dbReference type="EMBL" id="KCZ79486.1"/>
    </source>
</evidence>
<dbReference type="Proteomes" id="UP000030655">
    <property type="component" value="Unassembled WGS sequence"/>
</dbReference>
<feature type="transmembrane region" description="Helical" evidence="2">
    <location>
        <begin position="45"/>
        <end position="62"/>
    </location>
</feature>
<evidence type="ECO:0000313" key="5">
    <source>
        <dbReference type="Proteomes" id="UP000030655"/>
    </source>
</evidence>
<sequence>MSITTNLVTTISLCQIICFTYFLLPMKKTFKYKFLSIIKSRHSKPFYKILMALYTMIFVFFLDSFYKGSSLEDVLLKYYHRSNSYLTGFTLFNALILYRFIQVYNEFMEEEEKTNILKKQCINQKDFVDKILKELEEKKAENKELKDEIKRARVLTKQNKNNEKAYFDLLDKYNELKEITEPKKKK</sequence>
<keyword evidence="2" id="KW-0812">Transmembrane</keyword>
<accession>A0A059EXP2</accession>
<dbReference type="Pfam" id="PF05529">
    <property type="entry name" value="Bap31"/>
    <property type="match status" value="1"/>
</dbReference>
<dbReference type="AlphaFoldDB" id="A0A059EXP2"/>
<feature type="coiled-coil region" evidence="1">
    <location>
        <begin position="118"/>
        <end position="162"/>
    </location>
</feature>
<keyword evidence="1" id="KW-0175">Coiled coil</keyword>
<evidence type="ECO:0000256" key="2">
    <source>
        <dbReference type="SAM" id="Phobius"/>
    </source>
</evidence>